<reference evidence="1 2" key="1">
    <citation type="submission" date="2016-03" db="EMBL/GenBank/DDBJ databases">
        <title>Complete genome sequence of Pedobacter cryoconitis PAMC 27485.</title>
        <authorList>
            <person name="Lee J."/>
            <person name="Kim O.-S."/>
        </authorList>
    </citation>
    <scope>NUCLEOTIDE SEQUENCE [LARGE SCALE GENOMIC DNA]</scope>
    <source>
        <strain evidence="1 2">PAMC 27485</strain>
    </source>
</reference>
<dbReference type="InterPro" id="IPR013324">
    <property type="entry name" value="RNA_pol_sigma_r3/r4-like"/>
</dbReference>
<dbReference type="KEGG" id="pcm:AY601_1667"/>
<proteinExistence type="predicted"/>
<sequence length="162" mass="19064">MRETESLTLVANKQASIRSLYDKHASMLLGYIFEIVKNQKLAEEYLVKVFCDIAQHFNEIDWDETNNWCQLKRFAQNKLNQLTDSGRMASDLKDMGLQVSGSHESHTRFPDYFTEEQHHIFYSVYYYGKSVETISKELNKEEESIRKTLKEAFAIMRKSCEN</sequence>
<protein>
    <recommendedName>
        <fullName evidence="3">DNA-directed RNA polymerase specialized sigma24 family protein</fullName>
    </recommendedName>
</protein>
<keyword evidence="2" id="KW-1185">Reference proteome</keyword>
<gene>
    <name evidence="1" type="ORF">AY601_1667</name>
</gene>
<dbReference type="Gene3D" id="1.10.1740.10">
    <property type="match status" value="1"/>
</dbReference>
<evidence type="ECO:0000313" key="2">
    <source>
        <dbReference type="Proteomes" id="UP000071561"/>
    </source>
</evidence>
<evidence type="ECO:0008006" key="3">
    <source>
        <dbReference type="Google" id="ProtNLM"/>
    </source>
</evidence>
<dbReference type="Proteomes" id="UP000071561">
    <property type="component" value="Chromosome"/>
</dbReference>
<evidence type="ECO:0000313" key="1">
    <source>
        <dbReference type="EMBL" id="AMP98582.1"/>
    </source>
</evidence>
<dbReference type="AlphaFoldDB" id="A0A127VB10"/>
<name>A0A127VB10_9SPHI</name>
<organism evidence="1 2">
    <name type="scientific">Pedobacter cryoconitis</name>
    <dbReference type="NCBI Taxonomy" id="188932"/>
    <lineage>
        <taxon>Bacteria</taxon>
        <taxon>Pseudomonadati</taxon>
        <taxon>Bacteroidota</taxon>
        <taxon>Sphingobacteriia</taxon>
        <taxon>Sphingobacteriales</taxon>
        <taxon>Sphingobacteriaceae</taxon>
        <taxon>Pedobacter</taxon>
    </lineage>
</organism>
<accession>A0A127VB10</accession>
<dbReference type="EMBL" id="CP014504">
    <property type="protein sequence ID" value="AMP98582.1"/>
    <property type="molecule type" value="Genomic_DNA"/>
</dbReference>
<dbReference type="PATRIC" id="fig|188932.3.peg.1734"/>
<dbReference type="SUPFAM" id="SSF88659">
    <property type="entry name" value="Sigma3 and sigma4 domains of RNA polymerase sigma factors"/>
    <property type="match status" value="1"/>
</dbReference>